<evidence type="ECO:0000313" key="2">
    <source>
        <dbReference type="EMBL" id="KAG7533596.1"/>
    </source>
</evidence>
<protein>
    <submittedName>
        <fullName evidence="2">Uncharacterized protein</fullName>
    </submittedName>
</protein>
<dbReference type="EMBL" id="JAEFBK010000013">
    <property type="protein sequence ID" value="KAG7533596.1"/>
    <property type="molecule type" value="Genomic_DNA"/>
</dbReference>
<evidence type="ECO:0000256" key="1">
    <source>
        <dbReference type="SAM" id="MobiDB-lite"/>
    </source>
</evidence>
<sequence>MTFKAIGSPKNERKESLSNFSREHQSGGVVARDKYCQSSKTFRIQKYFHGLSKELSLHANTSSFCDLQVLRIEICCILFSLSHTQKNHTRLSQGNL</sequence>
<evidence type="ECO:0000313" key="3">
    <source>
        <dbReference type="Proteomes" id="UP000694240"/>
    </source>
</evidence>
<comment type="caution">
    <text evidence="2">The sequence shown here is derived from an EMBL/GenBank/DDBJ whole genome shotgun (WGS) entry which is preliminary data.</text>
</comment>
<dbReference type="AlphaFoldDB" id="A0A8T1XGD0"/>
<reference evidence="2 3" key="1">
    <citation type="submission" date="2020-12" db="EMBL/GenBank/DDBJ databases">
        <title>Concerted genomic and epigenomic changes stabilize Arabidopsis allopolyploids.</title>
        <authorList>
            <person name="Chen Z."/>
        </authorList>
    </citation>
    <scope>NUCLEOTIDE SEQUENCE [LARGE SCALE GENOMIC DNA]</scope>
    <source>
        <strain evidence="2">Allo738</strain>
        <tissue evidence="2">Leaf</tissue>
    </source>
</reference>
<name>A0A8T1XGD0_9BRAS</name>
<accession>A0A8T1XGD0</accession>
<dbReference type="Proteomes" id="UP000694240">
    <property type="component" value="Chromosome 13"/>
</dbReference>
<feature type="region of interest" description="Disordered" evidence="1">
    <location>
        <begin position="1"/>
        <end position="28"/>
    </location>
</feature>
<feature type="compositionally biased region" description="Basic and acidic residues" evidence="1">
    <location>
        <begin position="10"/>
        <end position="28"/>
    </location>
</feature>
<gene>
    <name evidence="2" type="ORF">ISN45_Aa08g012170</name>
</gene>
<keyword evidence="3" id="KW-1185">Reference proteome</keyword>
<organism evidence="2 3">
    <name type="scientific">Arabidopsis thaliana x Arabidopsis arenosa</name>
    <dbReference type="NCBI Taxonomy" id="1240361"/>
    <lineage>
        <taxon>Eukaryota</taxon>
        <taxon>Viridiplantae</taxon>
        <taxon>Streptophyta</taxon>
        <taxon>Embryophyta</taxon>
        <taxon>Tracheophyta</taxon>
        <taxon>Spermatophyta</taxon>
        <taxon>Magnoliopsida</taxon>
        <taxon>eudicotyledons</taxon>
        <taxon>Gunneridae</taxon>
        <taxon>Pentapetalae</taxon>
        <taxon>rosids</taxon>
        <taxon>malvids</taxon>
        <taxon>Brassicales</taxon>
        <taxon>Brassicaceae</taxon>
        <taxon>Camelineae</taxon>
        <taxon>Arabidopsis</taxon>
    </lineage>
</organism>
<proteinExistence type="predicted"/>